<dbReference type="InterPro" id="IPR003018">
    <property type="entry name" value="GAF"/>
</dbReference>
<dbReference type="InterPro" id="IPR029787">
    <property type="entry name" value="Nucleotide_cyclase"/>
</dbReference>
<dbReference type="SUPFAM" id="SSF55781">
    <property type="entry name" value="GAF domain-like"/>
    <property type="match status" value="1"/>
</dbReference>
<evidence type="ECO:0000313" key="2">
    <source>
        <dbReference type="EMBL" id="QNO15753.1"/>
    </source>
</evidence>
<dbReference type="AlphaFoldDB" id="A0A7G9WAP1"/>
<organism evidence="2 3">
    <name type="scientific">Alkalicella caledoniensis</name>
    <dbReference type="NCBI Taxonomy" id="2731377"/>
    <lineage>
        <taxon>Bacteria</taxon>
        <taxon>Bacillati</taxon>
        <taxon>Bacillota</taxon>
        <taxon>Clostridia</taxon>
        <taxon>Eubacteriales</taxon>
        <taxon>Proteinivoracaceae</taxon>
        <taxon>Alkalicella</taxon>
    </lineage>
</organism>
<dbReference type="InterPro" id="IPR029016">
    <property type="entry name" value="GAF-like_dom_sf"/>
</dbReference>
<protein>
    <submittedName>
        <fullName evidence="2">GGDEF domain-containing protein</fullName>
    </submittedName>
</protein>
<dbReference type="PROSITE" id="PS50887">
    <property type="entry name" value="GGDEF"/>
    <property type="match status" value="1"/>
</dbReference>
<dbReference type="KEGG" id="acae:HYG86_13770"/>
<dbReference type="NCBIfam" id="TIGR00254">
    <property type="entry name" value="GGDEF"/>
    <property type="match status" value="1"/>
</dbReference>
<evidence type="ECO:0000259" key="1">
    <source>
        <dbReference type="PROSITE" id="PS50887"/>
    </source>
</evidence>
<gene>
    <name evidence="2" type="ORF">HYG86_13770</name>
</gene>
<dbReference type="InterPro" id="IPR052163">
    <property type="entry name" value="DGC-Regulatory_Protein"/>
</dbReference>
<dbReference type="CDD" id="cd01949">
    <property type="entry name" value="GGDEF"/>
    <property type="match status" value="1"/>
</dbReference>
<dbReference type="InterPro" id="IPR043128">
    <property type="entry name" value="Rev_trsase/Diguanyl_cyclase"/>
</dbReference>
<dbReference type="Pfam" id="PF00990">
    <property type="entry name" value="GGDEF"/>
    <property type="match status" value="1"/>
</dbReference>
<reference evidence="2 3" key="1">
    <citation type="submission" date="2020-07" db="EMBL/GenBank/DDBJ databases">
        <title>Alkalicella. sp. LB2 genome.</title>
        <authorList>
            <person name="Postec A."/>
            <person name="Quemeneur M."/>
        </authorList>
    </citation>
    <scope>NUCLEOTIDE SEQUENCE [LARGE SCALE GENOMIC DNA]</scope>
    <source>
        <strain evidence="2 3">LB2</strain>
    </source>
</reference>
<dbReference type="InterPro" id="IPR000160">
    <property type="entry name" value="GGDEF_dom"/>
</dbReference>
<dbReference type="PANTHER" id="PTHR46663:SF2">
    <property type="entry name" value="GGDEF DOMAIN-CONTAINING PROTEIN"/>
    <property type="match status" value="1"/>
</dbReference>
<feature type="domain" description="GGDEF" evidence="1">
    <location>
        <begin position="280"/>
        <end position="411"/>
    </location>
</feature>
<dbReference type="PANTHER" id="PTHR46663">
    <property type="entry name" value="DIGUANYLATE CYCLASE DGCT-RELATED"/>
    <property type="match status" value="1"/>
</dbReference>
<proteinExistence type="predicted"/>
<dbReference type="Gene3D" id="3.30.70.270">
    <property type="match status" value="1"/>
</dbReference>
<dbReference type="Pfam" id="PF13185">
    <property type="entry name" value="GAF_2"/>
    <property type="match status" value="1"/>
</dbReference>
<dbReference type="Proteomes" id="UP000516160">
    <property type="component" value="Chromosome"/>
</dbReference>
<accession>A0A7G9WAP1</accession>
<dbReference type="SUPFAM" id="SSF55073">
    <property type="entry name" value="Nucleotide cyclase"/>
    <property type="match status" value="1"/>
</dbReference>
<dbReference type="SMART" id="SM00267">
    <property type="entry name" value="GGDEF"/>
    <property type="match status" value="1"/>
</dbReference>
<dbReference type="RefSeq" id="WP_213166159.1">
    <property type="nucleotide sequence ID" value="NZ_CP058559.1"/>
</dbReference>
<sequence>MKKLGDYFNGNKFMDILLECTAVYVLLTLFEYNTSNFSKIIFSMIIIGILNTIINNKNNKFEKEKRHQENSKKILESIIELNDTLLKVEKTEELFQLIMESAVGIIENAQMGSLMILDQKTQKLEYKAAVGFEMSTLKQINLKLEDTFLWRSNNGNITNACIVNDVEVFNQVVIDKKTFNKMKDTDFHSTMSAISAPIIINEVLYGMINVDNTSLEVFNESDLLLLEFFASQVGAVIQRHQLLEKMLFLSQYDSLTNVYNRSYFEEVFLKTCKKLTPERDHFSLVLFDLDNLKTTNDTYGHYVGDLLLKEFADRLERTCSPDLFARYGGDEFIAVFFNKDEGTVGAKLQDIIKSFANSPLKYKEHHLPVKFSYGISSYPKNSTDLKKLISKADKRMYVSKNNRKSKEGSSF</sequence>
<evidence type="ECO:0000313" key="3">
    <source>
        <dbReference type="Proteomes" id="UP000516160"/>
    </source>
</evidence>
<keyword evidence="3" id="KW-1185">Reference proteome</keyword>
<dbReference type="Gene3D" id="3.30.450.40">
    <property type="match status" value="1"/>
</dbReference>
<dbReference type="EMBL" id="CP058559">
    <property type="protein sequence ID" value="QNO15753.1"/>
    <property type="molecule type" value="Genomic_DNA"/>
</dbReference>
<name>A0A7G9WAP1_ALKCA</name>